<sequence>MIVPESLGTLRVLGETLVDSMSNHTDICNIPIGGELYHSCENLITDVLQSAPHRISENDKPYTIPSALKDETLRSLSTTYFTGGGNSIFPSLTFSEATSTDPKLPCFVLGDRCKQDIFVGREETLEILDDHLLPTALSPDKAKPSNSSSEPLSNLRSFAICGLGGIGKTELVLQYAHTRKRHFEAIFWVSANDSKILASSFANMAVQLGLDDEDSGDVMAKRDIVMGWLSRPMRQTARPDEPGNFVNWLLIFDNLDNLDLLDDYWPKLGRGSVLITSRDPNAKQNLYIHEGLHLPPLTNTETEALLQKLTFVGADDSQKEALAKIARSLSGLPLAISQMAGVLRLFGLSYTDLWEFLQEEGIENLYARQSGSRNAQKTQSLATYWALDCLSDPAKALLQVMCLLDPDDIPEDILIDKSGQVSLTDYPGSRGDYYSARRELFSYSLIKQNRTNKLSLHRLVQDAAKLMMEKDQLVSAFQAASKLIVSAWPFQSIKEHHSTARFSKCEDIFPCVLCLKDGLLSILETTPDFPMDISLARLFNDTGWYMFERGLEEKTKPFCDLSLLISERLKPTHGTEAIECIRESQQFLGIALAETNEHKLSMAHKQKWLDMLLERKSDFGSPIEDNELGYAYNEIGVAYGNADMIDEAIKAFGRSIEVFQGLDDYEATMVGWAKSNLGFMYWLKGDLKAAEATLIEILHIHTAAWRADDTHSFETSKILYGLGNVMESQGRFDKGLDFHIRCLEQYKKVLGMNHHRVGDICHKIAGHYMRNGLHKEAAEYLDTALRIFESRSHLTNELARTIFKRSKLHRLMGENEAADEVLEKAYKIRENLKPGDTVPVDKLVEEDFDSLVAFWSR</sequence>
<accession>A0ACD3YY29</accession>
<dbReference type="Proteomes" id="UP000830768">
    <property type="component" value="Chromosome 4"/>
</dbReference>
<evidence type="ECO:0000313" key="1">
    <source>
        <dbReference type="EMBL" id="UPK93796.1"/>
    </source>
</evidence>
<protein>
    <submittedName>
        <fullName evidence="1">Uncharacterized protein</fullName>
    </submittedName>
</protein>
<evidence type="ECO:0000313" key="2">
    <source>
        <dbReference type="Proteomes" id="UP000830768"/>
    </source>
</evidence>
<name>A0ACD3YY29_FUSSC</name>
<gene>
    <name evidence="1" type="ORF">LCI18_004731</name>
</gene>
<keyword evidence="2" id="KW-1185">Reference proteome</keyword>
<organism evidence="1 2">
    <name type="scientific">Fusarium solani subsp. cucurbitae</name>
    <name type="common">Neocosmosporum cucurbitae</name>
    <dbReference type="NCBI Taxonomy" id="2747967"/>
    <lineage>
        <taxon>Eukaryota</taxon>
        <taxon>Fungi</taxon>
        <taxon>Dikarya</taxon>
        <taxon>Ascomycota</taxon>
        <taxon>Pezizomycotina</taxon>
        <taxon>Sordariomycetes</taxon>
        <taxon>Hypocreomycetidae</taxon>
        <taxon>Hypocreales</taxon>
        <taxon>Nectriaceae</taxon>
        <taxon>Fusarium</taxon>
        <taxon>Fusarium solani species complex</taxon>
    </lineage>
</organism>
<reference evidence="1" key="1">
    <citation type="submission" date="2021-11" db="EMBL/GenBank/DDBJ databases">
        <title>Fusarium solani-melongenae Genome sequencing and assembly.</title>
        <authorList>
            <person name="Xie S."/>
            <person name="Huang L."/>
            <person name="Zhang X."/>
        </authorList>
    </citation>
    <scope>NUCLEOTIDE SEQUENCE</scope>
    <source>
        <strain evidence="1">CRI 24-3</strain>
    </source>
</reference>
<proteinExistence type="predicted"/>
<dbReference type="EMBL" id="CP090033">
    <property type="protein sequence ID" value="UPK93796.1"/>
    <property type="molecule type" value="Genomic_DNA"/>
</dbReference>